<sequence>MGIGSLFGYGQWDKASLQDLKSPVPLEDGLKQQRGEFQDCTSCRLMGSAVFAGMGVYTYASGMKQLRQQEMTILKSGSLYGITARKYSIFGLSTTLVGMGIYRLYN</sequence>
<evidence type="ECO:0000313" key="3">
    <source>
        <dbReference type="Proteomes" id="UP000799441"/>
    </source>
</evidence>
<protein>
    <recommendedName>
        <fullName evidence="1">Distal membrane-arm assembly complex protein 1-like domain-containing protein</fullName>
    </recommendedName>
</protein>
<dbReference type="Proteomes" id="UP000799441">
    <property type="component" value="Unassembled WGS sequence"/>
</dbReference>
<dbReference type="PANTHER" id="PTHR28048:SF1">
    <property type="entry name" value="ACR195WP"/>
    <property type="match status" value="1"/>
</dbReference>
<dbReference type="EMBL" id="MU003820">
    <property type="protein sequence ID" value="KAF2718771.1"/>
    <property type="molecule type" value="Genomic_DNA"/>
</dbReference>
<dbReference type="OrthoDB" id="6604875at2759"/>
<feature type="domain" description="Distal membrane-arm assembly complex protein 1-like" evidence="1">
    <location>
        <begin position="39"/>
        <end position="76"/>
    </location>
</feature>
<accession>A0A9P4UMV8</accession>
<evidence type="ECO:0000313" key="2">
    <source>
        <dbReference type="EMBL" id="KAF2718771.1"/>
    </source>
</evidence>
<dbReference type="InterPro" id="IPR028036">
    <property type="entry name" value="DMAC1-like_dom"/>
</dbReference>
<reference evidence="2" key="1">
    <citation type="journal article" date="2020" name="Stud. Mycol.">
        <title>101 Dothideomycetes genomes: a test case for predicting lifestyles and emergence of pathogens.</title>
        <authorList>
            <person name="Haridas S."/>
            <person name="Albert R."/>
            <person name="Binder M."/>
            <person name="Bloem J."/>
            <person name="Labutti K."/>
            <person name="Salamov A."/>
            <person name="Andreopoulos B."/>
            <person name="Baker S."/>
            <person name="Barry K."/>
            <person name="Bills G."/>
            <person name="Bluhm B."/>
            <person name="Cannon C."/>
            <person name="Castanera R."/>
            <person name="Culley D."/>
            <person name="Daum C."/>
            <person name="Ezra D."/>
            <person name="Gonzalez J."/>
            <person name="Henrissat B."/>
            <person name="Kuo A."/>
            <person name="Liang C."/>
            <person name="Lipzen A."/>
            <person name="Lutzoni F."/>
            <person name="Magnuson J."/>
            <person name="Mondo S."/>
            <person name="Nolan M."/>
            <person name="Ohm R."/>
            <person name="Pangilinan J."/>
            <person name="Park H.-J."/>
            <person name="Ramirez L."/>
            <person name="Alfaro M."/>
            <person name="Sun H."/>
            <person name="Tritt A."/>
            <person name="Yoshinaga Y."/>
            <person name="Zwiers L.-H."/>
            <person name="Turgeon B."/>
            <person name="Goodwin S."/>
            <person name="Spatafora J."/>
            <person name="Crous P."/>
            <person name="Grigoriev I."/>
        </authorList>
    </citation>
    <scope>NUCLEOTIDE SEQUENCE</scope>
    <source>
        <strain evidence="2">CBS 116435</strain>
    </source>
</reference>
<dbReference type="PANTHER" id="PTHR28048">
    <property type="entry name" value="ACR195WP"/>
    <property type="match status" value="1"/>
</dbReference>
<evidence type="ECO:0000259" key="1">
    <source>
        <dbReference type="Pfam" id="PF15055"/>
    </source>
</evidence>
<dbReference type="InterPro" id="IPR053092">
    <property type="entry name" value="Mitochondrial_unc_protein"/>
</dbReference>
<organism evidence="2 3">
    <name type="scientific">Polychaeton citri CBS 116435</name>
    <dbReference type="NCBI Taxonomy" id="1314669"/>
    <lineage>
        <taxon>Eukaryota</taxon>
        <taxon>Fungi</taxon>
        <taxon>Dikarya</taxon>
        <taxon>Ascomycota</taxon>
        <taxon>Pezizomycotina</taxon>
        <taxon>Dothideomycetes</taxon>
        <taxon>Dothideomycetidae</taxon>
        <taxon>Capnodiales</taxon>
        <taxon>Capnodiaceae</taxon>
        <taxon>Polychaeton</taxon>
    </lineage>
</organism>
<gene>
    <name evidence="2" type="ORF">K431DRAFT_230165</name>
</gene>
<dbReference type="AlphaFoldDB" id="A0A9P4UMV8"/>
<proteinExistence type="predicted"/>
<name>A0A9P4UMV8_9PEZI</name>
<dbReference type="Pfam" id="PF15055">
    <property type="entry name" value="DMAC1_Dmo2"/>
    <property type="match status" value="1"/>
</dbReference>
<comment type="caution">
    <text evidence="2">The sequence shown here is derived from an EMBL/GenBank/DDBJ whole genome shotgun (WGS) entry which is preliminary data.</text>
</comment>
<keyword evidence="3" id="KW-1185">Reference proteome</keyword>